<accession>A0ABR7H3A0</accession>
<protein>
    <submittedName>
        <fullName evidence="2">Uncharacterized protein</fullName>
    </submittedName>
</protein>
<reference evidence="2 3" key="1">
    <citation type="submission" date="2020-08" db="EMBL/GenBank/DDBJ databases">
        <title>Genome public.</title>
        <authorList>
            <person name="Liu C."/>
            <person name="Sun Q."/>
        </authorList>
    </citation>
    <scope>NUCLEOTIDE SEQUENCE [LARGE SCALE GENOMIC DNA]</scope>
    <source>
        <strain evidence="2 3">NSJ-66</strain>
    </source>
</reference>
<keyword evidence="1" id="KW-0472">Membrane</keyword>
<keyword evidence="1" id="KW-0812">Transmembrane</keyword>
<evidence type="ECO:0000313" key="3">
    <source>
        <dbReference type="Proteomes" id="UP000634672"/>
    </source>
</evidence>
<proteinExistence type="predicted"/>
<evidence type="ECO:0000313" key="2">
    <source>
        <dbReference type="EMBL" id="MBC5707642.1"/>
    </source>
</evidence>
<keyword evidence="3" id="KW-1185">Reference proteome</keyword>
<evidence type="ECO:0000256" key="1">
    <source>
        <dbReference type="SAM" id="Phobius"/>
    </source>
</evidence>
<sequence length="132" mass="14952">MINSLIMAGSTAPAVSPYIFGNLSISIFYGLYCCNAYLQKCRLLKNMLYVQNAICVWKKEERYFRSKASTIVWITLVTEDGSKFSDILVPSPLHEWMEYESKLLLVTPDLDYKGSSALHAYPTHSELRAKSG</sequence>
<keyword evidence="1" id="KW-1133">Transmembrane helix</keyword>
<comment type="caution">
    <text evidence="2">The sequence shown here is derived from an EMBL/GenBank/DDBJ whole genome shotgun (WGS) entry which is preliminary data.</text>
</comment>
<dbReference type="EMBL" id="JACOPB010000002">
    <property type="protein sequence ID" value="MBC5707642.1"/>
    <property type="molecule type" value="Genomic_DNA"/>
</dbReference>
<name>A0ABR7H3A0_9FIRM</name>
<organism evidence="2 3">
    <name type="scientific">Hungatella hominis</name>
    <dbReference type="NCBI Taxonomy" id="2763050"/>
    <lineage>
        <taxon>Bacteria</taxon>
        <taxon>Bacillati</taxon>
        <taxon>Bacillota</taxon>
        <taxon>Clostridia</taxon>
        <taxon>Lachnospirales</taxon>
        <taxon>Lachnospiraceae</taxon>
        <taxon>Hungatella</taxon>
    </lineage>
</organism>
<dbReference type="RefSeq" id="WP_187020206.1">
    <property type="nucleotide sequence ID" value="NZ_JACOPB010000002.1"/>
</dbReference>
<feature type="transmembrane region" description="Helical" evidence="1">
    <location>
        <begin position="18"/>
        <end position="38"/>
    </location>
</feature>
<gene>
    <name evidence="2" type="ORF">H8S75_06695</name>
</gene>
<dbReference type="Proteomes" id="UP000634672">
    <property type="component" value="Unassembled WGS sequence"/>
</dbReference>